<gene>
    <name evidence="1" type="ORF">QLQ12_26865</name>
</gene>
<comment type="caution">
    <text evidence="1">The sequence shown here is derived from an EMBL/GenBank/DDBJ whole genome shotgun (WGS) entry which is preliminary data.</text>
</comment>
<dbReference type="EMBL" id="JASCTH010000018">
    <property type="protein sequence ID" value="MDI6102245.1"/>
    <property type="molecule type" value="Genomic_DNA"/>
</dbReference>
<protein>
    <submittedName>
        <fullName evidence="1">Uncharacterized protein</fullName>
    </submittedName>
</protein>
<sequence>MDTRDLADVIEMLSRLIDRVDRGELDAPPLMLARFAGARDALALLPLSATESDNRG</sequence>
<dbReference type="RefSeq" id="WP_282763265.1">
    <property type="nucleotide sequence ID" value="NZ_JASCTH010000018.1"/>
</dbReference>
<reference evidence="1 2" key="1">
    <citation type="submission" date="2023-05" db="EMBL/GenBank/DDBJ databases">
        <title>Actinoplanes sp. NEAU-A12 genome sequencing.</title>
        <authorList>
            <person name="Wang Z.-S."/>
        </authorList>
    </citation>
    <scope>NUCLEOTIDE SEQUENCE [LARGE SCALE GENOMIC DNA]</scope>
    <source>
        <strain evidence="1 2">NEAU-A12</strain>
    </source>
</reference>
<name>A0ABT6WRI2_9ACTN</name>
<dbReference type="Proteomes" id="UP001241758">
    <property type="component" value="Unassembled WGS sequence"/>
</dbReference>
<organism evidence="1 2">
    <name type="scientific">Actinoplanes sandaracinus</name>
    <dbReference type="NCBI Taxonomy" id="3045177"/>
    <lineage>
        <taxon>Bacteria</taxon>
        <taxon>Bacillati</taxon>
        <taxon>Actinomycetota</taxon>
        <taxon>Actinomycetes</taxon>
        <taxon>Micromonosporales</taxon>
        <taxon>Micromonosporaceae</taxon>
        <taxon>Actinoplanes</taxon>
    </lineage>
</organism>
<evidence type="ECO:0000313" key="2">
    <source>
        <dbReference type="Proteomes" id="UP001241758"/>
    </source>
</evidence>
<proteinExistence type="predicted"/>
<accession>A0ABT6WRI2</accession>
<keyword evidence="2" id="KW-1185">Reference proteome</keyword>
<evidence type="ECO:0000313" key="1">
    <source>
        <dbReference type="EMBL" id="MDI6102245.1"/>
    </source>
</evidence>